<proteinExistence type="predicted"/>
<evidence type="ECO:0000313" key="2">
    <source>
        <dbReference type="Proteomes" id="UP000675379"/>
    </source>
</evidence>
<name>A0A941CLW0_9CLOT</name>
<evidence type="ECO:0000313" key="1">
    <source>
        <dbReference type="EMBL" id="MBR0575060.1"/>
    </source>
</evidence>
<reference evidence="1" key="1">
    <citation type="submission" date="2021-04" db="EMBL/GenBank/DDBJ databases">
        <title>Proteiniclasticum sedimins sp. nov., an obligate anaerobic bacterium isolated from anaerobic sludge.</title>
        <authorList>
            <person name="Liu J."/>
        </authorList>
    </citation>
    <scope>NUCLEOTIDE SEQUENCE</scope>
    <source>
        <strain evidence="1">BAD-10</strain>
    </source>
</reference>
<dbReference type="Pfam" id="PF11848">
    <property type="entry name" value="DUF3368"/>
    <property type="match status" value="1"/>
</dbReference>
<dbReference type="InterPro" id="IPR021799">
    <property type="entry name" value="PIN-like_prokaryotic"/>
</dbReference>
<organism evidence="1 2">
    <name type="scientific">Proteiniclasticum sediminis</name>
    <dbReference type="NCBI Taxonomy" id="2804028"/>
    <lineage>
        <taxon>Bacteria</taxon>
        <taxon>Bacillati</taxon>
        <taxon>Bacillota</taxon>
        <taxon>Clostridia</taxon>
        <taxon>Eubacteriales</taxon>
        <taxon>Clostridiaceae</taxon>
        <taxon>Proteiniclasticum</taxon>
    </lineage>
</organism>
<dbReference type="SUPFAM" id="SSF88723">
    <property type="entry name" value="PIN domain-like"/>
    <property type="match status" value="1"/>
</dbReference>
<dbReference type="AlphaFoldDB" id="A0A941CLW0"/>
<gene>
    <name evidence="1" type="ORF">KCG48_01775</name>
</gene>
<accession>A0A941CLW0</accession>
<dbReference type="RefSeq" id="WP_211799583.1">
    <property type="nucleotide sequence ID" value="NZ_JAGSCS010000002.1"/>
</dbReference>
<evidence type="ECO:0008006" key="3">
    <source>
        <dbReference type="Google" id="ProtNLM"/>
    </source>
</evidence>
<comment type="caution">
    <text evidence="1">The sequence shown here is derived from an EMBL/GenBank/DDBJ whole genome shotgun (WGS) entry which is preliminary data.</text>
</comment>
<dbReference type="EMBL" id="JAGSCS010000002">
    <property type="protein sequence ID" value="MBR0575060.1"/>
    <property type="molecule type" value="Genomic_DNA"/>
</dbReference>
<sequence>MEYVSSDTNVWIDFFVIDRLRLPFRLPYVFIMNHDAIEDEFLSPKGLKDDLKRCGLIGVEITIEEFELADQFGQQYPKLSNYDRIALAIARERKIVLLSGDKALRNAALKEGVSILGTLGVLDQLYEGSYIDGKEYELCLLELQKHNGQLVRLPKDEINSRLGKLK</sequence>
<dbReference type="Proteomes" id="UP000675379">
    <property type="component" value="Unassembled WGS sequence"/>
</dbReference>
<dbReference type="InterPro" id="IPR029060">
    <property type="entry name" value="PIN-like_dom_sf"/>
</dbReference>
<keyword evidence="2" id="KW-1185">Reference proteome</keyword>
<protein>
    <recommendedName>
        <fullName evidence="3">PIN domain-containing protein</fullName>
    </recommendedName>
</protein>